<evidence type="ECO:0000256" key="8">
    <source>
        <dbReference type="PIRNR" id="PIRNR000232"/>
    </source>
</evidence>
<proteinExistence type="inferred from homology"/>
<dbReference type="EMBL" id="JBHRTR010000009">
    <property type="protein sequence ID" value="MFC3226270.1"/>
    <property type="molecule type" value="Genomic_DNA"/>
</dbReference>
<comment type="cofactor">
    <cofactor evidence="1 8">
        <name>FMN</name>
        <dbReference type="ChEBI" id="CHEBI:58210"/>
    </cofactor>
</comment>
<reference evidence="11" key="1">
    <citation type="journal article" date="2019" name="Int. J. Syst. Evol. Microbiol.">
        <title>The Global Catalogue of Microorganisms (GCM) 10K type strain sequencing project: providing services to taxonomists for standard genome sequencing and annotation.</title>
        <authorList>
            <consortium name="The Broad Institute Genomics Platform"/>
            <consortium name="The Broad Institute Genome Sequencing Center for Infectious Disease"/>
            <person name="Wu L."/>
            <person name="Ma J."/>
        </authorList>
    </citation>
    <scope>NUCLEOTIDE SEQUENCE [LARGE SCALE GENOMIC DNA]</scope>
    <source>
        <strain evidence="11">KCTC 42964</strain>
    </source>
</reference>
<dbReference type="EC" id="1.-.-.-" evidence="8"/>
<dbReference type="RefSeq" id="WP_379898158.1">
    <property type="nucleotide sequence ID" value="NZ_JBHRTR010000009.1"/>
</dbReference>
<keyword evidence="6 8" id="KW-0560">Oxidoreductase</keyword>
<dbReference type="InterPro" id="IPR026021">
    <property type="entry name" value="YdjA-like"/>
</dbReference>
<dbReference type="PANTHER" id="PTHR43821:SF1">
    <property type="entry name" value="NAD(P)H NITROREDUCTASE YDJA-RELATED"/>
    <property type="match status" value="1"/>
</dbReference>
<dbReference type="Proteomes" id="UP001595528">
    <property type="component" value="Unassembled WGS sequence"/>
</dbReference>
<dbReference type="Gene3D" id="3.40.109.10">
    <property type="entry name" value="NADH Oxidase"/>
    <property type="match status" value="1"/>
</dbReference>
<evidence type="ECO:0000256" key="2">
    <source>
        <dbReference type="ARBA" id="ARBA00007118"/>
    </source>
</evidence>
<dbReference type="InterPro" id="IPR029479">
    <property type="entry name" value="Nitroreductase"/>
</dbReference>
<sequence>MDETDPLAALPVPPQPKGAAVLRALLGRRSVSPRRLLPPGPGPDELRLMAQAAARAPDHGGLRPWRFRLVEGAARAALGAACADALAADDPAAGPERLQREREKIAAGPCLVAVLVPLDPRRPDVPLPEQHASTGAAILGFLLAAEAMGYAGIMLSGERVRRPGLRAALGLPDHVQLAGFLTIGRPGRVAAKAPPAPPADLFEVVDDPTALSSILRP</sequence>
<accession>A0ABV7KVD7</accession>
<dbReference type="InterPro" id="IPR052530">
    <property type="entry name" value="NAD(P)H_nitroreductase"/>
</dbReference>
<evidence type="ECO:0000313" key="11">
    <source>
        <dbReference type="Proteomes" id="UP001595528"/>
    </source>
</evidence>
<dbReference type="SUPFAM" id="SSF55469">
    <property type="entry name" value="FMN-dependent nitroreductase-like"/>
    <property type="match status" value="1"/>
</dbReference>
<evidence type="ECO:0000256" key="3">
    <source>
        <dbReference type="ARBA" id="ARBA00022630"/>
    </source>
</evidence>
<keyword evidence="11" id="KW-1185">Reference proteome</keyword>
<keyword evidence="3 8" id="KW-0285">Flavoprotein</keyword>
<evidence type="ECO:0000259" key="9">
    <source>
        <dbReference type="Pfam" id="PF00881"/>
    </source>
</evidence>
<keyword evidence="5 8" id="KW-0521">NADP</keyword>
<protein>
    <recommendedName>
        <fullName evidence="8">Putative NAD(P)H nitroreductase</fullName>
        <ecNumber evidence="8">1.-.-.-</ecNumber>
    </recommendedName>
</protein>
<evidence type="ECO:0000256" key="6">
    <source>
        <dbReference type="ARBA" id="ARBA00023002"/>
    </source>
</evidence>
<keyword evidence="4 8" id="KW-0288">FMN</keyword>
<evidence type="ECO:0000313" key="10">
    <source>
        <dbReference type="EMBL" id="MFC3226270.1"/>
    </source>
</evidence>
<evidence type="ECO:0000256" key="5">
    <source>
        <dbReference type="ARBA" id="ARBA00022857"/>
    </source>
</evidence>
<name>A0ABV7KVD7_9PROT</name>
<dbReference type="InterPro" id="IPR000415">
    <property type="entry name" value="Nitroreductase-like"/>
</dbReference>
<dbReference type="PIRSF" id="PIRSF000232">
    <property type="entry name" value="YdjA"/>
    <property type="match status" value="1"/>
</dbReference>
<gene>
    <name evidence="10" type="ORF">ACFOGJ_03460</name>
</gene>
<evidence type="ECO:0000256" key="7">
    <source>
        <dbReference type="ARBA" id="ARBA00023027"/>
    </source>
</evidence>
<comment type="caution">
    <text evidence="10">The sequence shown here is derived from an EMBL/GenBank/DDBJ whole genome shotgun (WGS) entry which is preliminary data.</text>
</comment>
<feature type="domain" description="Nitroreductase" evidence="9">
    <location>
        <begin position="27"/>
        <end position="184"/>
    </location>
</feature>
<dbReference type="Pfam" id="PF00881">
    <property type="entry name" value="Nitroreductase"/>
    <property type="match status" value="1"/>
</dbReference>
<evidence type="ECO:0000256" key="4">
    <source>
        <dbReference type="ARBA" id="ARBA00022643"/>
    </source>
</evidence>
<keyword evidence="7 8" id="KW-0520">NAD</keyword>
<dbReference type="PANTHER" id="PTHR43821">
    <property type="entry name" value="NAD(P)H NITROREDUCTASE YDJA-RELATED"/>
    <property type="match status" value="1"/>
</dbReference>
<comment type="similarity">
    <text evidence="2 8">Belongs to the nitroreductase family.</text>
</comment>
<evidence type="ECO:0000256" key="1">
    <source>
        <dbReference type="ARBA" id="ARBA00001917"/>
    </source>
</evidence>
<organism evidence="10 11">
    <name type="scientific">Marinibaculum pumilum</name>
    <dbReference type="NCBI Taxonomy" id="1766165"/>
    <lineage>
        <taxon>Bacteria</taxon>
        <taxon>Pseudomonadati</taxon>
        <taxon>Pseudomonadota</taxon>
        <taxon>Alphaproteobacteria</taxon>
        <taxon>Rhodospirillales</taxon>
        <taxon>Rhodospirillaceae</taxon>
        <taxon>Marinibaculum</taxon>
    </lineage>
</organism>